<evidence type="ECO:0000313" key="3">
    <source>
        <dbReference type="EMBL" id="UTI65642.1"/>
    </source>
</evidence>
<keyword evidence="4" id="KW-1185">Reference proteome</keyword>
<dbReference type="EMBL" id="CP098502">
    <property type="protein sequence ID" value="UTI65642.1"/>
    <property type="molecule type" value="Genomic_DNA"/>
</dbReference>
<dbReference type="RefSeq" id="WP_254572321.1">
    <property type="nucleotide sequence ID" value="NZ_CP098502.1"/>
</dbReference>
<dbReference type="Proteomes" id="UP001056035">
    <property type="component" value="Chromosome"/>
</dbReference>
<organism evidence="3 4">
    <name type="scientific">Paraconexibacter antarcticus</name>
    <dbReference type="NCBI Taxonomy" id="2949664"/>
    <lineage>
        <taxon>Bacteria</taxon>
        <taxon>Bacillati</taxon>
        <taxon>Actinomycetota</taxon>
        <taxon>Thermoleophilia</taxon>
        <taxon>Solirubrobacterales</taxon>
        <taxon>Paraconexibacteraceae</taxon>
        <taxon>Paraconexibacter</taxon>
    </lineage>
</organism>
<sequence>MTTPAGPTPPRPSRRERTRRIRRLAVTWTVVAFAAVWGVIYVQMRDGKDPALGTGVTNAAATTSAPAGAPAYVDPGEGYVDPGGGYVAPNDQYGGGPGYDDGGGAVQQGGGGGVTTRQS</sequence>
<reference evidence="3 4" key="1">
    <citation type="submission" date="2022-06" db="EMBL/GenBank/DDBJ databases">
        <title>Paraconexibacter antarcticus.</title>
        <authorList>
            <person name="Kim C.S."/>
        </authorList>
    </citation>
    <scope>NUCLEOTIDE SEQUENCE [LARGE SCALE GENOMIC DNA]</scope>
    <source>
        <strain evidence="3 4">02-257</strain>
    </source>
</reference>
<feature type="transmembrane region" description="Helical" evidence="2">
    <location>
        <begin position="21"/>
        <end position="42"/>
    </location>
</feature>
<keyword evidence="2" id="KW-0812">Transmembrane</keyword>
<evidence type="ECO:0000313" key="4">
    <source>
        <dbReference type="Proteomes" id="UP001056035"/>
    </source>
</evidence>
<keyword evidence="2" id="KW-1133">Transmembrane helix</keyword>
<name>A0ABY5DXQ2_9ACTN</name>
<accession>A0ABY5DXQ2</accession>
<evidence type="ECO:0000256" key="1">
    <source>
        <dbReference type="SAM" id="MobiDB-lite"/>
    </source>
</evidence>
<protein>
    <submittedName>
        <fullName evidence="3">Uncharacterized protein</fullName>
    </submittedName>
</protein>
<feature type="compositionally biased region" description="Gly residues" evidence="1">
    <location>
        <begin position="93"/>
        <end position="119"/>
    </location>
</feature>
<keyword evidence="2" id="KW-0472">Membrane</keyword>
<evidence type="ECO:0000256" key="2">
    <source>
        <dbReference type="SAM" id="Phobius"/>
    </source>
</evidence>
<gene>
    <name evidence="3" type="ORF">NBH00_05380</name>
</gene>
<feature type="region of interest" description="Disordered" evidence="1">
    <location>
        <begin position="82"/>
        <end position="119"/>
    </location>
</feature>
<proteinExistence type="predicted"/>